<keyword evidence="3" id="KW-1185">Reference proteome</keyword>
<name>A0A7X8SNF1_9BACT</name>
<feature type="transmembrane region" description="Helical" evidence="1">
    <location>
        <begin position="9"/>
        <end position="26"/>
    </location>
</feature>
<dbReference type="Proteomes" id="UP000585050">
    <property type="component" value="Unassembled WGS sequence"/>
</dbReference>
<evidence type="ECO:0000256" key="1">
    <source>
        <dbReference type="SAM" id="Phobius"/>
    </source>
</evidence>
<keyword evidence="1" id="KW-1133">Transmembrane helix</keyword>
<protein>
    <recommendedName>
        <fullName evidence="4">HXXEE domain-containing protein</fullName>
    </recommendedName>
</protein>
<feature type="transmembrane region" description="Helical" evidence="1">
    <location>
        <begin position="78"/>
        <end position="96"/>
    </location>
</feature>
<accession>A0A7X8SNF1</accession>
<evidence type="ECO:0000313" key="3">
    <source>
        <dbReference type="Proteomes" id="UP000585050"/>
    </source>
</evidence>
<evidence type="ECO:0008006" key="4">
    <source>
        <dbReference type="Google" id="ProtNLM"/>
    </source>
</evidence>
<comment type="caution">
    <text evidence="2">The sequence shown here is derived from an EMBL/GenBank/DDBJ whole genome shotgun (WGS) entry which is preliminary data.</text>
</comment>
<proteinExistence type="predicted"/>
<dbReference type="AlphaFoldDB" id="A0A7X8SNF1"/>
<keyword evidence="1" id="KW-0472">Membrane</keyword>
<keyword evidence="1" id="KW-0812">Transmembrane</keyword>
<feature type="transmembrane region" description="Helical" evidence="1">
    <location>
        <begin position="52"/>
        <end position="71"/>
    </location>
</feature>
<evidence type="ECO:0000313" key="2">
    <source>
        <dbReference type="EMBL" id="NLR93433.1"/>
    </source>
</evidence>
<gene>
    <name evidence="2" type="ORF">HGP29_19710</name>
</gene>
<organism evidence="2 3">
    <name type="scientific">Flammeovirga agarivorans</name>
    <dbReference type="NCBI Taxonomy" id="2726742"/>
    <lineage>
        <taxon>Bacteria</taxon>
        <taxon>Pseudomonadati</taxon>
        <taxon>Bacteroidota</taxon>
        <taxon>Cytophagia</taxon>
        <taxon>Cytophagales</taxon>
        <taxon>Flammeovirgaceae</taxon>
        <taxon>Flammeovirga</taxon>
    </lineage>
</organism>
<feature type="transmembrane region" description="Helical" evidence="1">
    <location>
        <begin position="108"/>
        <end position="125"/>
    </location>
</feature>
<reference evidence="2 3" key="1">
    <citation type="submission" date="2020-04" db="EMBL/GenBank/DDBJ databases">
        <title>Flammeovirga sp. SR4, a novel species isolated from seawater.</title>
        <authorList>
            <person name="Wang X."/>
        </authorList>
    </citation>
    <scope>NUCLEOTIDE SEQUENCE [LARGE SCALE GENOMIC DNA]</scope>
    <source>
        <strain evidence="2 3">SR4</strain>
    </source>
</reference>
<dbReference type="EMBL" id="JABAIL010000006">
    <property type="protein sequence ID" value="NLR93433.1"/>
    <property type="molecule type" value="Genomic_DNA"/>
</dbReference>
<dbReference type="RefSeq" id="WP_168884144.1">
    <property type="nucleotide sequence ID" value="NZ_JABAIL010000006.1"/>
</dbReference>
<sequence length="130" mass="15024">MNLQTSQKVIYLWIILIITMILHSNYHVGEIFYGIDIVLESATGVVPTSTHIIRNVFYHLPIIYIMLLLLNDSKVLKLTLFIIAVLYTLSHAMHLFQDLSPFDGSQTPLLTITLIASVYLSIEHYKYWKE</sequence>